<evidence type="ECO:0000259" key="2">
    <source>
        <dbReference type="Pfam" id="PF07593"/>
    </source>
</evidence>
<dbReference type="Pfam" id="PF01839">
    <property type="entry name" value="FG-GAP"/>
    <property type="match status" value="1"/>
</dbReference>
<dbReference type="OrthoDB" id="9816120at2"/>
<dbReference type="Pfam" id="PF13517">
    <property type="entry name" value="FG-GAP_3"/>
    <property type="match status" value="5"/>
</dbReference>
<feature type="domain" description="ASPIC/UnbV" evidence="2">
    <location>
        <begin position="545"/>
        <end position="610"/>
    </location>
</feature>
<dbReference type="InterPro" id="IPR013517">
    <property type="entry name" value="FG-GAP"/>
</dbReference>
<dbReference type="InterPro" id="IPR011519">
    <property type="entry name" value="UnbV_ASPIC"/>
</dbReference>
<organism evidence="3 4">
    <name type="scientific">Pricia antarctica</name>
    <dbReference type="NCBI Taxonomy" id="641691"/>
    <lineage>
        <taxon>Bacteria</taxon>
        <taxon>Pseudomonadati</taxon>
        <taxon>Bacteroidota</taxon>
        <taxon>Flavobacteriia</taxon>
        <taxon>Flavobacteriales</taxon>
        <taxon>Flavobacteriaceae</taxon>
        <taxon>Pricia</taxon>
    </lineage>
</organism>
<evidence type="ECO:0000313" key="4">
    <source>
        <dbReference type="Proteomes" id="UP000199109"/>
    </source>
</evidence>
<dbReference type="Gene3D" id="2.130.10.130">
    <property type="entry name" value="Integrin alpha, N-terminal"/>
    <property type="match status" value="4"/>
</dbReference>
<keyword evidence="4" id="KW-1185">Reference proteome</keyword>
<dbReference type="InterPro" id="IPR028994">
    <property type="entry name" value="Integrin_alpha_N"/>
</dbReference>
<reference evidence="3 4" key="1">
    <citation type="submission" date="2016-10" db="EMBL/GenBank/DDBJ databases">
        <authorList>
            <person name="de Groot N.N."/>
        </authorList>
    </citation>
    <scope>NUCLEOTIDE SEQUENCE [LARGE SCALE GENOMIC DNA]</scope>
    <source>
        <strain evidence="3 4">DSM 23421</strain>
    </source>
</reference>
<proteinExistence type="predicted"/>
<gene>
    <name evidence="3" type="ORF">SAMN05421636_11046</name>
</gene>
<keyword evidence="1" id="KW-0732">Signal</keyword>
<evidence type="ECO:0000313" key="3">
    <source>
        <dbReference type="EMBL" id="SDF03821.1"/>
    </source>
</evidence>
<dbReference type="Pfam" id="PF07593">
    <property type="entry name" value="UnbV_ASPIC"/>
    <property type="match status" value="1"/>
</dbReference>
<dbReference type="Proteomes" id="UP000199109">
    <property type="component" value="Unassembled WGS sequence"/>
</dbReference>
<dbReference type="PANTHER" id="PTHR16026">
    <property type="entry name" value="CARTILAGE ACIDIC PROTEIN 1"/>
    <property type="match status" value="1"/>
</dbReference>
<dbReference type="PROSITE" id="PS51257">
    <property type="entry name" value="PROKAR_LIPOPROTEIN"/>
    <property type="match status" value="1"/>
</dbReference>
<accession>A0A1G7HTI8</accession>
<dbReference type="EMBL" id="FNAO01000010">
    <property type="protein sequence ID" value="SDF03821.1"/>
    <property type="molecule type" value="Genomic_DNA"/>
</dbReference>
<name>A0A1G7HTI8_9FLAO</name>
<evidence type="ECO:0000256" key="1">
    <source>
        <dbReference type="ARBA" id="ARBA00022729"/>
    </source>
</evidence>
<dbReference type="PANTHER" id="PTHR16026:SF0">
    <property type="entry name" value="CARTILAGE ACIDIC PROTEIN 1"/>
    <property type="match status" value="1"/>
</dbReference>
<dbReference type="AlphaFoldDB" id="A0A1G7HTI8"/>
<dbReference type="RefSeq" id="WP_091873217.1">
    <property type="nucleotide sequence ID" value="NZ_FNAO01000010.1"/>
</dbReference>
<sequence length="1127" mass="125996">MNIKKTYQIILLPLMFIVILGCFDKKAALFTLLTTKETGISFDNQIIETEELNVMQYEYMYNGGGVGIGDFNEDGLADIYLTANMVENKLFLNKGNFKFTDETGTANVGGRKGWKTGTSVVDVNGDGLLDIYVCYSGLGTNEERANQLFINKGVNKDLIPKFEDEAAAFGLDAIGSFSTQAAFLDYDLDGDLDMFLLNHSKTFFSPFYNSTKLRNTRHPQFGNSLYRNDNNKFINVSASAGIYGSGLNFGLGVSISDFNQDGLPDIYVSNDYDEQDFLYLNQGDGTFLDVTKKSFGHISKYSMGNDVADIDNDGLPDLVSLDMLPEDNFRQKLLKGPDEYDRYQLAVDSSYHKQQMRNMLQLNQGVDDKGIPKFSEIGQLAGVATTDWSWSTLIADFDSDGKKDMFVSNGYLRDYTNKDFMKFEVNEAMEKIRAKGKELFDESGKKEFSSLIYELVKKMPSTKIPNYIFKNEGDFTFKKVTELWGFSNPTVSTGAAYADLDNDGDLDLVVNNTNEQVGLYRNNINKQKNNFLRIKLRGNDKNSHALGAKIWVYSDSVTQFVENYSIRGYQSSVDPILYFGLGKLENVNIKIKWPSGSITEKENVQLNSLLEFNESTSKSSIQKKLQEAHYFENIDNSNFLEYLHKENNFIDFNVNRLALKQSSKSGPKMSVADINNDGQDDIFIGSPFGSADKLFMSQPNGAYLNSNENCFKVTKDFESEGSVFFDADNDGDLDLYVVSGGSEMELGSPKLKDRLYLNNGEGYFSISLENTMPMGYSNGSVVAAGDYDGDGDTDLFVGGGALPGSYPNCALGGILRNDSDLSQGIVKFSLDTDNVNSKLRQPGLVTGALWLDINNDTWQDLVIVGEWMPIRIFMNTNGKLTEKTEDFKLTKTNGLWQTIESADMDQDGDVDLIVGNMGRNQPFKVSELEPLEAFIGDFREDGVNTTVISSYIHGKRYPIASLDDMQGAFPYLRKNYLKYDQYASATLETIFSKTQLKKAKYLNVNSLESIYLENKGSSFIIHKLPIESQFSAVQGIIAKDFTGDKITDLLLVGNYYPFRVEFGPNDAGKGVLLEGKGNGDFKSVPQKKTGVFIEGDVRDAKLVRQNHKIKIVFSKNNDSLQSIRYLQ</sequence>
<dbReference type="InterPro" id="IPR027039">
    <property type="entry name" value="Crtac1"/>
</dbReference>
<dbReference type="STRING" id="641691.SAMN05421636_11046"/>
<dbReference type="SUPFAM" id="SSF69318">
    <property type="entry name" value="Integrin alpha N-terminal domain"/>
    <property type="match status" value="2"/>
</dbReference>
<protein>
    <submittedName>
        <fullName evidence="3">Repeat domain-containing protein</fullName>
    </submittedName>
</protein>